<dbReference type="AlphaFoldDB" id="A0A9P2W3E0"/>
<feature type="transmembrane region" description="Helical" evidence="1">
    <location>
        <begin position="26"/>
        <end position="46"/>
    </location>
</feature>
<organism evidence="2 3">
    <name type="scientific">Bartonella taylorii 8TBB</name>
    <dbReference type="NCBI Taxonomy" id="1094560"/>
    <lineage>
        <taxon>Bacteria</taxon>
        <taxon>Pseudomonadati</taxon>
        <taxon>Pseudomonadota</taxon>
        <taxon>Alphaproteobacteria</taxon>
        <taxon>Hyphomicrobiales</taxon>
        <taxon>Bartonellaceae</taxon>
        <taxon>Bartonella</taxon>
    </lineage>
</organism>
<dbReference type="Proteomes" id="UP000002648">
    <property type="component" value="Unassembled WGS sequence"/>
</dbReference>
<evidence type="ECO:0000313" key="2">
    <source>
        <dbReference type="EMBL" id="EJF97349.1"/>
    </source>
</evidence>
<evidence type="ECO:0000313" key="3">
    <source>
        <dbReference type="Proteomes" id="UP000002648"/>
    </source>
</evidence>
<gene>
    <name evidence="2" type="ORF">ME9_00435</name>
</gene>
<name>A0A9P2W3E0_BARTA</name>
<keyword evidence="1" id="KW-0472">Membrane</keyword>
<reference evidence="2 3" key="1">
    <citation type="submission" date="2012-03" db="EMBL/GenBank/DDBJ databases">
        <title>The Genome Sequence of Bartonella taylorii 8TBB.</title>
        <authorList>
            <consortium name="The Broad Institute Genome Sequencing Platform"/>
            <consortium name="The Broad Institute Genome Sequencing Center for Infectious Disease"/>
            <person name="Feldgarden M."/>
            <person name="Kirby J."/>
            <person name="Kosoy M."/>
            <person name="Birtles R."/>
            <person name="Probert W.S."/>
            <person name="Chiaraviglio L."/>
            <person name="Young S.K."/>
            <person name="Zeng Q."/>
            <person name="Gargeya S."/>
            <person name="Fitzgerald M."/>
            <person name="Haas B."/>
            <person name="Abouelleil A."/>
            <person name="Alvarado L."/>
            <person name="Arachchi H.M."/>
            <person name="Berlin A."/>
            <person name="Chapman S.B."/>
            <person name="Gearin G."/>
            <person name="Goldberg J."/>
            <person name="Griggs A."/>
            <person name="Gujja S."/>
            <person name="Hansen M."/>
            <person name="Heiman D."/>
            <person name="Howarth C."/>
            <person name="Larimer J."/>
            <person name="Lui A."/>
            <person name="MacDonald P.J.P."/>
            <person name="McCowen C."/>
            <person name="Montmayeur A."/>
            <person name="Murphy C."/>
            <person name="Neiman D."/>
            <person name="Pearson M."/>
            <person name="Priest M."/>
            <person name="Roberts A."/>
            <person name="Saif S."/>
            <person name="Shea T."/>
            <person name="Sisk P."/>
            <person name="Stolte C."/>
            <person name="Sykes S."/>
            <person name="Wortman J."/>
            <person name="Nusbaum C."/>
            <person name="Birren B."/>
        </authorList>
    </citation>
    <scope>NUCLEOTIDE SEQUENCE [LARGE SCALE GENOMIC DNA]</scope>
    <source>
        <strain evidence="2 3">8TBB</strain>
    </source>
</reference>
<dbReference type="EMBL" id="AIMD01000013">
    <property type="protein sequence ID" value="EJF97349.1"/>
    <property type="molecule type" value="Genomic_DNA"/>
</dbReference>
<keyword evidence="1" id="KW-0812">Transmembrane</keyword>
<evidence type="ECO:0000256" key="1">
    <source>
        <dbReference type="SAM" id="Phobius"/>
    </source>
</evidence>
<protein>
    <submittedName>
        <fullName evidence="2">Uncharacterized protein</fullName>
    </submittedName>
</protein>
<sequence>MLTIFKVRKNTLFSNKYKTANSEFTFIDYKCILHVYLICLVIFTFSSDDKKHTNPKGKILEMSSISQLASVDFKFTEI</sequence>
<keyword evidence="3" id="KW-1185">Reference proteome</keyword>
<keyword evidence="1" id="KW-1133">Transmembrane helix</keyword>
<proteinExistence type="predicted"/>
<comment type="caution">
    <text evidence="2">The sequence shown here is derived from an EMBL/GenBank/DDBJ whole genome shotgun (WGS) entry which is preliminary data.</text>
</comment>
<accession>A0A9P2W3E0</accession>